<name>A0A4V5NI62_9PEZI</name>
<gene>
    <name evidence="2" type="ORF">B0A55_06896</name>
</gene>
<dbReference type="Pfam" id="PF06985">
    <property type="entry name" value="HET"/>
    <property type="match status" value="1"/>
</dbReference>
<dbReference type="AlphaFoldDB" id="A0A4V5NI62"/>
<dbReference type="PANTHER" id="PTHR33112:SF10">
    <property type="entry name" value="TOL"/>
    <property type="match status" value="1"/>
</dbReference>
<accession>A0A4V5NI62</accession>
<evidence type="ECO:0000259" key="1">
    <source>
        <dbReference type="Pfam" id="PF06985"/>
    </source>
</evidence>
<feature type="domain" description="Heterokaryon incompatibility" evidence="1">
    <location>
        <begin position="29"/>
        <end position="211"/>
    </location>
</feature>
<evidence type="ECO:0000313" key="3">
    <source>
        <dbReference type="Proteomes" id="UP000309340"/>
    </source>
</evidence>
<sequence>MPECDRAADAQIFQQALGVRKPRLDGIRYISLSHCWGPPPDPDAPNGGRSVLNTANVDAWSTELPFDWLAATFQHALLFTAMIGCQLIWIDSLCILQDSKEDWLAESATMGDIYKYALFNIAALSAKSDSDGFLDKRRDTHVEFGFRAPLATLLGRHAGEKRIAADFEGRQLEQECLLLRGSAKLCWAFEKQVTTAASNSPLFTRGWVYQERCLARRTLAFTDQGVFWACDGGSRSEQPEWATQSMERAGLRDYQLLARNPGEHGMDAMWQQFHMRWHSTVTSYTVCNLTRQTDKLIAVGAIARELASTEVGAGKYLAGLWETALIEQLDWLCVTGSQTPARKLVGDAEYVAPSWSWASITSPVQPRMPSNPYLEPGPRVVLVEVVAAGVQTLTEYAFGAVRSGWIRLRGRLNRIDRVVRSTHRYSDGTTLPLLSLIDSATGSSLWFSSDTLEGHGLKAKGAGTLAWLPLKVRFQRGSIECSCLVLQEVEGGVRHTGYVQHSGERVKLYRRLGKGNFGRVVSRLAEDKLVSGLGTFEVGNGSDAQLAAGFRARDDGYEEFVLI</sequence>
<dbReference type="EMBL" id="NAJQ01000308">
    <property type="protein sequence ID" value="TKA72459.1"/>
    <property type="molecule type" value="Genomic_DNA"/>
</dbReference>
<comment type="caution">
    <text evidence="2">The sequence shown here is derived from an EMBL/GenBank/DDBJ whole genome shotgun (WGS) entry which is preliminary data.</text>
</comment>
<dbReference type="InterPro" id="IPR010730">
    <property type="entry name" value="HET"/>
</dbReference>
<organism evidence="2 3">
    <name type="scientific">Friedmanniomyces simplex</name>
    <dbReference type="NCBI Taxonomy" id="329884"/>
    <lineage>
        <taxon>Eukaryota</taxon>
        <taxon>Fungi</taxon>
        <taxon>Dikarya</taxon>
        <taxon>Ascomycota</taxon>
        <taxon>Pezizomycotina</taxon>
        <taxon>Dothideomycetes</taxon>
        <taxon>Dothideomycetidae</taxon>
        <taxon>Mycosphaerellales</taxon>
        <taxon>Teratosphaeriaceae</taxon>
        <taxon>Friedmanniomyces</taxon>
    </lineage>
</organism>
<dbReference type="Proteomes" id="UP000309340">
    <property type="component" value="Unassembled WGS sequence"/>
</dbReference>
<proteinExistence type="predicted"/>
<protein>
    <recommendedName>
        <fullName evidence="1">Heterokaryon incompatibility domain-containing protein</fullName>
    </recommendedName>
</protein>
<evidence type="ECO:0000313" key="2">
    <source>
        <dbReference type="EMBL" id="TKA72459.1"/>
    </source>
</evidence>
<keyword evidence="3" id="KW-1185">Reference proteome</keyword>
<dbReference type="PANTHER" id="PTHR33112">
    <property type="entry name" value="DOMAIN PROTEIN, PUTATIVE-RELATED"/>
    <property type="match status" value="1"/>
</dbReference>
<reference evidence="2 3" key="1">
    <citation type="submission" date="2017-03" db="EMBL/GenBank/DDBJ databases">
        <title>Genomes of endolithic fungi from Antarctica.</title>
        <authorList>
            <person name="Coleine C."/>
            <person name="Masonjones S."/>
            <person name="Stajich J.E."/>
        </authorList>
    </citation>
    <scope>NUCLEOTIDE SEQUENCE [LARGE SCALE GENOMIC DNA]</scope>
    <source>
        <strain evidence="2 3">CCFEE 5184</strain>
    </source>
</reference>
<dbReference type="OrthoDB" id="2958217at2759"/>